<protein>
    <submittedName>
        <fullName evidence="6">Periplasmic thiol:disulfide oxidoreductase DsbB</fullName>
    </submittedName>
</protein>
<evidence type="ECO:0000256" key="3">
    <source>
        <dbReference type="ARBA" id="ARBA00022989"/>
    </source>
</evidence>
<organism evidence="6">
    <name type="scientific">Blastochloris viridis</name>
    <name type="common">Rhodopseudomonas viridis</name>
    <dbReference type="NCBI Taxonomy" id="1079"/>
    <lineage>
        <taxon>Bacteria</taxon>
        <taxon>Pseudomonadati</taxon>
        <taxon>Pseudomonadota</taxon>
        <taxon>Alphaproteobacteria</taxon>
        <taxon>Hyphomicrobiales</taxon>
        <taxon>Blastochloridaceae</taxon>
        <taxon>Blastochloris</taxon>
    </lineage>
</organism>
<proteinExistence type="predicted"/>
<feature type="transmembrane region" description="Helical" evidence="5">
    <location>
        <begin position="64"/>
        <end position="84"/>
    </location>
</feature>
<evidence type="ECO:0000256" key="1">
    <source>
        <dbReference type="ARBA" id="ARBA00004141"/>
    </source>
</evidence>
<dbReference type="InterPro" id="IPR023380">
    <property type="entry name" value="DsbB-like_sf"/>
</dbReference>
<accession>A0A182D192</accession>
<feature type="transmembrane region" description="Helical" evidence="5">
    <location>
        <begin position="39"/>
        <end position="57"/>
    </location>
</feature>
<dbReference type="Gene3D" id="1.20.1550.10">
    <property type="entry name" value="DsbB-like"/>
    <property type="match status" value="1"/>
</dbReference>
<evidence type="ECO:0000256" key="5">
    <source>
        <dbReference type="SAM" id="Phobius"/>
    </source>
</evidence>
<dbReference type="Pfam" id="PF02600">
    <property type="entry name" value="DsbB"/>
    <property type="match status" value="1"/>
</dbReference>
<dbReference type="InterPro" id="IPR003752">
    <property type="entry name" value="DiS_bond_form_DsbB/BdbC"/>
</dbReference>
<dbReference type="AlphaFoldDB" id="A0A182D192"/>
<dbReference type="SUPFAM" id="SSF158442">
    <property type="entry name" value="DsbB-like"/>
    <property type="match status" value="1"/>
</dbReference>
<dbReference type="InterPro" id="IPR024199">
    <property type="entry name" value="Uncharacterised_DsbB"/>
</dbReference>
<keyword evidence="4 5" id="KW-0472">Membrane</keyword>
<dbReference type="GO" id="GO:0016020">
    <property type="term" value="C:membrane"/>
    <property type="evidence" value="ECO:0007669"/>
    <property type="project" value="UniProtKB-SubCell"/>
</dbReference>
<evidence type="ECO:0000313" key="6">
    <source>
        <dbReference type="EMBL" id="BAR98661.1"/>
    </source>
</evidence>
<dbReference type="GO" id="GO:0006457">
    <property type="term" value="P:protein folding"/>
    <property type="evidence" value="ECO:0007669"/>
    <property type="project" value="InterPro"/>
</dbReference>
<keyword evidence="3 5" id="KW-1133">Transmembrane helix</keyword>
<feature type="transmembrane region" description="Helical" evidence="5">
    <location>
        <begin position="127"/>
        <end position="151"/>
    </location>
</feature>
<evidence type="ECO:0000256" key="4">
    <source>
        <dbReference type="ARBA" id="ARBA00023136"/>
    </source>
</evidence>
<dbReference type="PATRIC" id="fig|1079.8.peg.1104"/>
<dbReference type="PIRSF" id="PIRSF033913">
    <property type="entry name" value="S-S_format_DsbB"/>
    <property type="match status" value="1"/>
</dbReference>
<reference evidence="6" key="1">
    <citation type="journal article" date="2015" name="Genome Announc.">
        <title>Complete Genome Sequence of the Bacteriochlorophyll b-Producing Photosynthetic Bacterium Blastochloris viridis.</title>
        <authorList>
            <person name="Tsukatani Y."/>
            <person name="Hirose Y."/>
            <person name="Harada J."/>
            <person name="Misawa N."/>
            <person name="Mori K."/>
            <person name="Inoue K."/>
            <person name="Tamiaki H."/>
        </authorList>
    </citation>
    <scope>NUCLEOTIDE SEQUENCE [LARGE SCALE GENOMIC DNA]</scope>
    <source>
        <strain evidence="6">DSM 133</strain>
    </source>
</reference>
<sequence>MAAATVVVVGASALAAAWGMELIGGLPPCHLCLLQRVPYYVGLPVAAAVGLGAWRGLPLGWLRLGLALVALAMLATAGIAGYHAGVEWRWWPGPSDCSGPALAPFGSVTDLMAQMQSAHVVRCDEPALVLFGLSLAGWNALLSLALAMVALRGALARPA</sequence>
<keyword evidence="2 5" id="KW-0812">Transmembrane</keyword>
<dbReference type="EMBL" id="AP014854">
    <property type="protein sequence ID" value="BAR98661.1"/>
    <property type="molecule type" value="Genomic_DNA"/>
</dbReference>
<dbReference type="GO" id="GO:0015035">
    <property type="term" value="F:protein-disulfide reductase activity"/>
    <property type="evidence" value="ECO:0007669"/>
    <property type="project" value="InterPro"/>
</dbReference>
<comment type="subcellular location">
    <subcellularLocation>
        <location evidence="1">Membrane</location>
        <topology evidence="1">Multi-pass membrane protein</topology>
    </subcellularLocation>
</comment>
<evidence type="ECO:0000256" key="2">
    <source>
        <dbReference type="ARBA" id="ARBA00022692"/>
    </source>
</evidence>
<gene>
    <name evidence="6" type="ORF">BV133_1068</name>
</gene>
<name>A0A182D192_BLAVI</name>